<sequence>MHEHPKDALEFTPDFSFDVEPLHLRKQTKSPRLQDFLFGVAILSPSAVFPDRFRLLISAPARLMSHDIVFRVDKSHILMWGGKHFPEKKRSGFIFCYCYKRIFFPFGRRFFFPRSPQLLLAFDRYSF</sequence>
<protein>
    <submittedName>
        <fullName evidence="1">Uncharacterized protein</fullName>
    </submittedName>
</protein>
<accession>A0A8D8ZSX5</accession>
<dbReference type="EMBL" id="HBUF01529270">
    <property type="protein sequence ID" value="CAG6751311.1"/>
    <property type="molecule type" value="Transcribed_RNA"/>
</dbReference>
<organism evidence="1">
    <name type="scientific">Cacopsylla melanoneura</name>
    <dbReference type="NCBI Taxonomy" id="428564"/>
    <lineage>
        <taxon>Eukaryota</taxon>
        <taxon>Metazoa</taxon>
        <taxon>Ecdysozoa</taxon>
        <taxon>Arthropoda</taxon>
        <taxon>Hexapoda</taxon>
        <taxon>Insecta</taxon>
        <taxon>Pterygota</taxon>
        <taxon>Neoptera</taxon>
        <taxon>Paraneoptera</taxon>
        <taxon>Hemiptera</taxon>
        <taxon>Sternorrhyncha</taxon>
        <taxon>Psylloidea</taxon>
        <taxon>Psyllidae</taxon>
        <taxon>Psyllinae</taxon>
        <taxon>Cacopsylla</taxon>
    </lineage>
</organism>
<evidence type="ECO:0000313" key="1">
    <source>
        <dbReference type="EMBL" id="CAG6751311.1"/>
    </source>
</evidence>
<proteinExistence type="predicted"/>
<reference evidence="1" key="1">
    <citation type="submission" date="2021-05" db="EMBL/GenBank/DDBJ databases">
        <authorList>
            <person name="Alioto T."/>
            <person name="Alioto T."/>
            <person name="Gomez Garrido J."/>
        </authorList>
    </citation>
    <scope>NUCLEOTIDE SEQUENCE</scope>
</reference>
<name>A0A8D8ZSX5_9HEMI</name>
<dbReference type="AlphaFoldDB" id="A0A8D8ZSX5"/>